<keyword evidence="2" id="KW-1185">Reference proteome</keyword>
<dbReference type="InterPro" id="IPR025562">
    <property type="entry name" value="Tae4"/>
</dbReference>
<gene>
    <name evidence="1" type="ORF">PQI24_00520</name>
</gene>
<dbReference type="Proteomes" id="UP001377972">
    <property type="component" value="Unassembled WGS sequence"/>
</dbReference>
<evidence type="ECO:0000313" key="2">
    <source>
        <dbReference type="Proteomes" id="UP001377972"/>
    </source>
</evidence>
<dbReference type="Gene3D" id="3.90.1720.80">
    <property type="match status" value="1"/>
</dbReference>
<protein>
    <submittedName>
        <fullName evidence="1">T6SS effector amidase Tae4 family protein</fullName>
    </submittedName>
</protein>
<dbReference type="RefSeq" id="WP_339978929.1">
    <property type="nucleotide sequence ID" value="NZ_JAQPZS010000001.1"/>
</dbReference>
<evidence type="ECO:0000313" key="1">
    <source>
        <dbReference type="EMBL" id="MEJ6494493.1"/>
    </source>
</evidence>
<proteinExistence type="predicted"/>
<dbReference type="Pfam" id="PF14113">
    <property type="entry name" value="Tae4"/>
    <property type="match status" value="1"/>
</dbReference>
<accession>A0ABU8SN71</accession>
<dbReference type="EMBL" id="JAQPZS010000001">
    <property type="protein sequence ID" value="MEJ6494493.1"/>
    <property type="molecule type" value="Genomic_DNA"/>
</dbReference>
<sequence length="70" mass="8370">MASWLKNSNFSWLGDLQKINPKSFQDDLDGKTGIIFFNDYWQRGSESVTNRSGDHIDLWNEDQIWFWEIK</sequence>
<name>A0ABU8SN71_9GAMM</name>
<organism evidence="1 2">
    <name type="scientific">Pseudoalteromonas lipolytica</name>
    <dbReference type="NCBI Taxonomy" id="570156"/>
    <lineage>
        <taxon>Bacteria</taxon>
        <taxon>Pseudomonadati</taxon>
        <taxon>Pseudomonadota</taxon>
        <taxon>Gammaproteobacteria</taxon>
        <taxon>Alteromonadales</taxon>
        <taxon>Pseudoalteromonadaceae</taxon>
        <taxon>Pseudoalteromonas</taxon>
    </lineage>
</organism>
<reference evidence="1 2" key="1">
    <citation type="submission" date="2023-01" db="EMBL/GenBank/DDBJ databases">
        <title>Trichodesmium-associated heterotrophic epibiont bacteria.</title>
        <authorList>
            <person name="Cleveland C.S."/>
            <person name="Webb E.A."/>
        </authorList>
    </citation>
    <scope>NUCLEOTIDE SEQUENCE [LARGE SCALE GENOMIC DNA]</scope>
    <source>
        <strain evidence="1 2">USCH2</strain>
    </source>
</reference>
<comment type="caution">
    <text evidence="1">The sequence shown here is derived from an EMBL/GenBank/DDBJ whole genome shotgun (WGS) entry which is preliminary data.</text>
</comment>